<dbReference type="PANTHER" id="PTHR36503">
    <property type="entry name" value="BLR2520 PROTEIN"/>
    <property type="match status" value="1"/>
</dbReference>
<dbReference type="Gene3D" id="3.10.180.10">
    <property type="entry name" value="2,3-Dihydroxybiphenyl 1,2-Dioxygenase, domain 1"/>
    <property type="match status" value="1"/>
</dbReference>
<dbReference type="InterPro" id="IPR029068">
    <property type="entry name" value="Glyas_Bleomycin-R_OHBP_Dase"/>
</dbReference>
<dbReference type="InParanoid" id="A0A5R8QFF3"/>
<dbReference type="SUPFAM" id="SSF54593">
    <property type="entry name" value="Glyoxalase/Bleomycin resistance protein/Dihydroxybiphenyl dioxygenase"/>
    <property type="match status" value="1"/>
</dbReference>
<sequence>MINQIFVNLPVNDLDASKAFWSGLGFKFNPTFTDENGACLILGDTIFVMLLTKPFFESFTQKPTADPSVVVEAINALQVESREAVDKIVANGATHGVEFGRRPEDPEWMYSRTFKDPDGHNWELFYMNESEMTEE</sequence>
<comment type="caution">
    <text evidence="2">The sequence shown here is derived from an EMBL/GenBank/DDBJ whole genome shotgun (WGS) entry which is preliminary data.</text>
</comment>
<dbReference type="PANTHER" id="PTHR36503:SF2">
    <property type="entry name" value="BLR2408 PROTEIN"/>
    <property type="match status" value="1"/>
</dbReference>
<proteinExistence type="predicted"/>
<dbReference type="RefSeq" id="WP_138190596.1">
    <property type="nucleotide sequence ID" value="NZ_VBWP01000003.1"/>
</dbReference>
<gene>
    <name evidence="2" type="ORF">FEZ08_04895</name>
</gene>
<accession>A0A5R8QFF3</accession>
<protein>
    <recommendedName>
        <fullName evidence="1">VOC domain-containing protein</fullName>
    </recommendedName>
</protein>
<organism evidence="2 3">
    <name type="scientific">Culicoidibacter larvae</name>
    <dbReference type="NCBI Taxonomy" id="2579976"/>
    <lineage>
        <taxon>Bacteria</taxon>
        <taxon>Bacillati</taxon>
        <taxon>Bacillota</taxon>
        <taxon>Culicoidibacteria</taxon>
        <taxon>Culicoidibacterales</taxon>
        <taxon>Culicoidibacteraceae</taxon>
        <taxon>Culicoidibacter</taxon>
    </lineage>
</organism>
<evidence type="ECO:0000259" key="1">
    <source>
        <dbReference type="PROSITE" id="PS51819"/>
    </source>
</evidence>
<dbReference type="InterPro" id="IPR037523">
    <property type="entry name" value="VOC_core"/>
</dbReference>
<dbReference type="InterPro" id="IPR004360">
    <property type="entry name" value="Glyas_Fos-R_dOase_dom"/>
</dbReference>
<dbReference type="OrthoDB" id="9798430at2"/>
<dbReference type="Proteomes" id="UP000306912">
    <property type="component" value="Unassembled WGS sequence"/>
</dbReference>
<dbReference type="AlphaFoldDB" id="A0A5R8QFF3"/>
<keyword evidence="3" id="KW-1185">Reference proteome</keyword>
<dbReference type="EMBL" id="VBWP01000003">
    <property type="protein sequence ID" value="TLG75389.1"/>
    <property type="molecule type" value="Genomic_DNA"/>
</dbReference>
<reference evidence="2 3" key="1">
    <citation type="submission" date="2019-05" db="EMBL/GenBank/DDBJ databases">
        <title>Culicoidintestinum kansasii gen. nov., sp. nov. from the gastrointestinal tract of the biting midge, Culicoides sonorensis.</title>
        <authorList>
            <person name="Neupane S."/>
            <person name="Ghosh A."/>
            <person name="Gunther S."/>
            <person name="Martin K."/>
            <person name="Zurek L."/>
        </authorList>
    </citation>
    <scope>NUCLEOTIDE SEQUENCE [LARGE SCALE GENOMIC DNA]</scope>
    <source>
        <strain evidence="2 3">CS-1</strain>
    </source>
</reference>
<evidence type="ECO:0000313" key="2">
    <source>
        <dbReference type="EMBL" id="TLG75389.1"/>
    </source>
</evidence>
<dbReference type="Pfam" id="PF00903">
    <property type="entry name" value="Glyoxalase"/>
    <property type="match status" value="1"/>
</dbReference>
<name>A0A5R8QFF3_9FIRM</name>
<dbReference type="PROSITE" id="PS51819">
    <property type="entry name" value="VOC"/>
    <property type="match status" value="1"/>
</dbReference>
<evidence type="ECO:0000313" key="3">
    <source>
        <dbReference type="Proteomes" id="UP000306912"/>
    </source>
</evidence>
<feature type="domain" description="VOC" evidence="1">
    <location>
        <begin position="1"/>
        <end position="127"/>
    </location>
</feature>